<comment type="similarity">
    <text evidence="7">Belongs to the binding-protein-dependent transport system permease family.</text>
</comment>
<comment type="subcellular location">
    <subcellularLocation>
        <location evidence="1 7">Cell membrane</location>
        <topology evidence="1 7">Multi-pass membrane protein</topology>
    </subcellularLocation>
</comment>
<evidence type="ECO:0000259" key="8">
    <source>
        <dbReference type="PROSITE" id="PS50928"/>
    </source>
</evidence>
<feature type="transmembrane region" description="Helical" evidence="7">
    <location>
        <begin position="133"/>
        <end position="157"/>
    </location>
</feature>
<reference evidence="10" key="1">
    <citation type="journal article" date="2019" name="Int. J. Syst. Evol. Microbiol.">
        <title>The Global Catalogue of Microorganisms (GCM) 10K type strain sequencing project: providing services to taxonomists for standard genome sequencing and annotation.</title>
        <authorList>
            <consortium name="The Broad Institute Genomics Platform"/>
            <consortium name="The Broad Institute Genome Sequencing Center for Infectious Disease"/>
            <person name="Wu L."/>
            <person name="Ma J."/>
        </authorList>
    </citation>
    <scope>NUCLEOTIDE SEQUENCE [LARGE SCALE GENOMIC DNA]</scope>
    <source>
        <strain evidence="10">JCM 3272</strain>
    </source>
</reference>
<comment type="caution">
    <text evidence="9">The sequence shown here is derived from an EMBL/GenBank/DDBJ whole genome shotgun (WGS) entry which is preliminary data.</text>
</comment>
<keyword evidence="10" id="KW-1185">Reference proteome</keyword>
<dbReference type="Pfam" id="PF00528">
    <property type="entry name" value="BPD_transp_1"/>
    <property type="match status" value="1"/>
</dbReference>
<dbReference type="SUPFAM" id="SSF161098">
    <property type="entry name" value="MetI-like"/>
    <property type="match status" value="1"/>
</dbReference>
<dbReference type="PANTHER" id="PTHR43163:SF6">
    <property type="entry name" value="DIPEPTIDE TRANSPORT SYSTEM PERMEASE PROTEIN DPPB-RELATED"/>
    <property type="match status" value="1"/>
</dbReference>
<feature type="transmembrane region" description="Helical" evidence="7">
    <location>
        <begin position="177"/>
        <end position="194"/>
    </location>
</feature>
<evidence type="ECO:0000256" key="1">
    <source>
        <dbReference type="ARBA" id="ARBA00004651"/>
    </source>
</evidence>
<dbReference type="Gene3D" id="1.10.3720.10">
    <property type="entry name" value="MetI-like"/>
    <property type="match status" value="1"/>
</dbReference>
<keyword evidence="3" id="KW-1003">Cell membrane</keyword>
<dbReference type="PROSITE" id="PS50928">
    <property type="entry name" value="ABC_TM1"/>
    <property type="match status" value="1"/>
</dbReference>
<evidence type="ECO:0000256" key="4">
    <source>
        <dbReference type="ARBA" id="ARBA00022692"/>
    </source>
</evidence>
<evidence type="ECO:0000256" key="2">
    <source>
        <dbReference type="ARBA" id="ARBA00022448"/>
    </source>
</evidence>
<feature type="domain" description="ABC transmembrane type-1" evidence="8">
    <location>
        <begin position="95"/>
        <end position="300"/>
    </location>
</feature>
<organism evidence="9 10">
    <name type="scientific">Dactylosporangium salmoneum</name>
    <dbReference type="NCBI Taxonomy" id="53361"/>
    <lineage>
        <taxon>Bacteria</taxon>
        <taxon>Bacillati</taxon>
        <taxon>Actinomycetota</taxon>
        <taxon>Actinomycetes</taxon>
        <taxon>Micromonosporales</taxon>
        <taxon>Micromonosporaceae</taxon>
        <taxon>Dactylosporangium</taxon>
    </lineage>
</organism>
<sequence length="316" mass="33785">MWWFALKRIVTLVPVMIVVSMATFGLILAVPGDPAARIAGPNATDAQIALIREQLGVNDPVVVQYLHWLGGAVTGDLGDSLMFMRPVTDLIAERLPVTVTLALVALLFGTVGGVILGTIAATRKNKFVDKASMVLSSAGIATPNYWLALLLVLLFALTLRWLPVGEYVPFTEDPAGWAQHLILPGIALGAAFGAETARQVRSAIVEVKELPYVTTARSQGLRRGMVLGKYVAKNAAIPVVTVLGLQFTRILGGAVLIEQIFSLPGLGSLMVNAVLAQDMPLIQGVILMTVMVAVVVNTLVDLSYAWLNPKVRSQWA</sequence>
<feature type="transmembrane region" description="Helical" evidence="7">
    <location>
        <begin position="281"/>
        <end position="307"/>
    </location>
</feature>
<keyword evidence="4 7" id="KW-0812">Transmembrane</keyword>
<keyword evidence="2 7" id="KW-0813">Transport</keyword>
<dbReference type="CDD" id="cd06261">
    <property type="entry name" value="TM_PBP2"/>
    <property type="match status" value="1"/>
</dbReference>
<dbReference type="InterPro" id="IPR035906">
    <property type="entry name" value="MetI-like_sf"/>
</dbReference>
<evidence type="ECO:0000313" key="9">
    <source>
        <dbReference type="EMBL" id="GAA2358395.1"/>
    </source>
</evidence>
<evidence type="ECO:0000256" key="3">
    <source>
        <dbReference type="ARBA" id="ARBA00022475"/>
    </source>
</evidence>
<keyword evidence="5 7" id="KW-1133">Transmembrane helix</keyword>
<dbReference type="RefSeq" id="WP_344615129.1">
    <property type="nucleotide sequence ID" value="NZ_BAAARV010000046.1"/>
</dbReference>
<dbReference type="Pfam" id="PF19300">
    <property type="entry name" value="BPD_transp_1_N"/>
    <property type="match status" value="1"/>
</dbReference>
<proteinExistence type="inferred from homology"/>
<dbReference type="Proteomes" id="UP001501444">
    <property type="component" value="Unassembled WGS sequence"/>
</dbReference>
<dbReference type="EMBL" id="BAAARV010000046">
    <property type="protein sequence ID" value="GAA2358395.1"/>
    <property type="molecule type" value="Genomic_DNA"/>
</dbReference>
<dbReference type="InterPro" id="IPR000515">
    <property type="entry name" value="MetI-like"/>
</dbReference>
<dbReference type="InterPro" id="IPR045621">
    <property type="entry name" value="BPD_transp_1_N"/>
</dbReference>
<evidence type="ECO:0000313" key="10">
    <source>
        <dbReference type="Proteomes" id="UP001501444"/>
    </source>
</evidence>
<gene>
    <name evidence="9" type="ORF">GCM10010170_052090</name>
</gene>
<feature type="transmembrane region" description="Helical" evidence="7">
    <location>
        <begin position="12"/>
        <end position="30"/>
    </location>
</feature>
<protein>
    <submittedName>
        <fullName evidence="9">ABC transporter permease</fullName>
    </submittedName>
</protein>
<dbReference type="PANTHER" id="PTHR43163">
    <property type="entry name" value="DIPEPTIDE TRANSPORT SYSTEM PERMEASE PROTEIN DPPB-RELATED"/>
    <property type="match status" value="1"/>
</dbReference>
<evidence type="ECO:0000256" key="5">
    <source>
        <dbReference type="ARBA" id="ARBA00022989"/>
    </source>
</evidence>
<evidence type="ECO:0000256" key="7">
    <source>
        <dbReference type="RuleBase" id="RU363032"/>
    </source>
</evidence>
<name>A0ABP5TSX7_9ACTN</name>
<accession>A0ABP5TSX7</accession>
<keyword evidence="6 7" id="KW-0472">Membrane</keyword>
<evidence type="ECO:0000256" key="6">
    <source>
        <dbReference type="ARBA" id="ARBA00023136"/>
    </source>
</evidence>
<feature type="transmembrane region" description="Helical" evidence="7">
    <location>
        <begin position="99"/>
        <end position="121"/>
    </location>
</feature>
<feature type="transmembrane region" description="Helical" evidence="7">
    <location>
        <begin position="235"/>
        <end position="261"/>
    </location>
</feature>